<keyword evidence="5 7" id="KW-0472">Membrane</keyword>
<dbReference type="InterPro" id="IPR055431">
    <property type="entry name" value="RsgI_M"/>
</dbReference>
<dbReference type="PROSITE" id="PS51849">
    <property type="entry name" value="RSGI_N"/>
    <property type="match status" value="1"/>
</dbReference>
<dbReference type="Pfam" id="PF23750">
    <property type="entry name" value="RsgI_M"/>
    <property type="match status" value="1"/>
</dbReference>
<evidence type="ECO:0000256" key="1">
    <source>
        <dbReference type="ARBA" id="ARBA00004162"/>
    </source>
</evidence>
<evidence type="ECO:0000256" key="2">
    <source>
        <dbReference type="ARBA" id="ARBA00022475"/>
    </source>
</evidence>
<gene>
    <name evidence="9" type="ORF">J2Z66_005193</name>
</gene>
<feature type="compositionally biased region" description="Basic and acidic residues" evidence="6">
    <location>
        <begin position="287"/>
        <end position="370"/>
    </location>
</feature>
<dbReference type="InterPro" id="IPR024449">
    <property type="entry name" value="Anti-sigma_RsgI_N"/>
</dbReference>
<protein>
    <recommendedName>
        <fullName evidence="8">RsgI N-terminal anti-sigma domain-containing protein</fullName>
    </recommendedName>
</protein>
<dbReference type="Proteomes" id="UP001519287">
    <property type="component" value="Unassembled WGS sequence"/>
</dbReference>
<feature type="compositionally biased region" description="Polar residues" evidence="6">
    <location>
        <begin position="455"/>
        <end position="481"/>
    </location>
</feature>
<evidence type="ECO:0000313" key="10">
    <source>
        <dbReference type="Proteomes" id="UP001519287"/>
    </source>
</evidence>
<feature type="compositionally biased region" description="Basic and acidic residues" evidence="6">
    <location>
        <begin position="270"/>
        <end position="280"/>
    </location>
</feature>
<comment type="caution">
    <text evidence="9">The sequence shown here is derived from an EMBL/GenBank/DDBJ whole genome shotgun (WGS) entry which is preliminary data.</text>
</comment>
<feature type="domain" description="RsgI N-terminal anti-sigma" evidence="8">
    <location>
        <begin position="2"/>
        <end position="50"/>
    </location>
</feature>
<comment type="subcellular location">
    <subcellularLocation>
        <location evidence="1">Cell membrane</location>
        <topology evidence="1">Single-pass membrane protein</topology>
    </subcellularLocation>
</comment>
<dbReference type="EMBL" id="JAGGLB010000019">
    <property type="protein sequence ID" value="MBP1993571.1"/>
    <property type="molecule type" value="Genomic_DNA"/>
</dbReference>
<evidence type="ECO:0000256" key="5">
    <source>
        <dbReference type="ARBA" id="ARBA00023136"/>
    </source>
</evidence>
<proteinExistence type="predicted"/>
<keyword evidence="10" id="KW-1185">Reference proteome</keyword>
<feature type="compositionally biased region" description="Low complexity" evidence="6">
    <location>
        <begin position="372"/>
        <end position="389"/>
    </location>
</feature>
<evidence type="ECO:0000313" key="9">
    <source>
        <dbReference type="EMBL" id="MBP1993571.1"/>
    </source>
</evidence>
<feature type="compositionally biased region" description="Basic and acidic residues" evidence="6">
    <location>
        <begin position="390"/>
        <end position="433"/>
    </location>
</feature>
<dbReference type="Pfam" id="PF12791">
    <property type="entry name" value="RsgI_N"/>
    <property type="match status" value="1"/>
</dbReference>
<feature type="compositionally biased region" description="Basic and acidic residues" evidence="6">
    <location>
        <begin position="443"/>
        <end position="452"/>
    </location>
</feature>
<keyword evidence="3 7" id="KW-0812">Transmembrane</keyword>
<evidence type="ECO:0000256" key="3">
    <source>
        <dbReference type="ARBA" id="ARBA00022692"/>
    </source>
</evidence>
<organism evidence="9 10">
    <name type="scientific">Paenibacillus eucommiae</name>
    <dbReference type="NCBI Taxonomy" id="1355755"/>
    <lineage>
        <taxon>Bacteria</taxon>
        <taxon>Bacillati</taxon>
        <taxon>Bacillota</taxon>
        <taxon>Bacilli</taxon>
        <taxon>Bacillales</taxon>
        <taxon>Paenibacillaceae</taxon>
        <taxon>Paenibacillus</taxon>
    </lineage>
</organism>
<evidence type="ECO:0000259" key="8">
    <source>
        <dbReference type="PROSITE" id="PS51849"/>
    </source>
</evidence>
<accession>A0ABS4J2U3</accession>
<evidence type="ECO:0000256" key="4">
    <source>
        <dbReference type="ARBA" id="ARBA00022989"/>
    </source>
</evidence>
<reference evidence="9 10" key="1">
    <citation type="submission" date="2021-03" db="EMBL/GenBank/DDBJ databases">
        <title>Genomic Encyclopedia of Type Strains, Phase IV (KMG-IV): sequencing the most valuable type-strain genomes for metagenomic binning, comparative biology and taxonomic classification.</title>
        <authorList>
            <person name="Goeker M."/>
        </authorList>
    </citation>
    <scope>NUCLEOTIDE SEQUENCE [LARGE SCALE GENOMIC DNA]</scope>
    <source>
        <strain evidence="9 10">DSM 26048</strain>
    </source>
</reference>
<name>A0ABS4J2U3_9BACL</name>
<keyword evidence="4 7" id="KW-1133">Transmembrane helix</keyword>
<feature type="region of interest" description="Disordered" evidence="6">
    <location>
        <begin position="268"/>
        <end position="608"/>
    </location>
</feature>
<evidence type="ECO:0000256" key="7">
    <source>
        <dbReference type="SAM" id="Phobius"/>
    </source>
</evidence>
<evidence type="ECO:0000256" key="6">
    <source>
        <dbReference type="SAM" id="MobiDB-lite"/>
    </source>
</evidence>
<feature type="transmembrane region" description="Helical" evidence="7">
    <location>
        <begin position="55"/>
        <end position="74"/>
    </location>
</feature>
<feature type="compositionally biased region" description="Basic and acidic residues" evidence="6">
    <location>
        <begin position="485"/>
        <end position="598"/>
    </location>
</feature>
<sequence length="608" mass="68228">MNKGIVMEMNDANIIVMTSTGRFESLPRANRSCVIGEEISYAAGKARSKLVLRRGIVSGLIAAVVLCLVIFSGLTDMFANGKVVAYISIDINPSVEIGIDNQEFVRDLQGLNADGNDLIAAMSYDGKTLEEITAAILDKAEEGALSKGRGDIVISSTLIKSRSKINDESLADKLKLQVTKHIQDVHPAQVDNYEVASFAAPPEVREEAIVSGVSTGKYAVYLNALDNGTEVSLSDIQNLSIHQIAEDKGGISKLVDPAKPITKSTLQSMLKEEKSSKLSAEKAAQPDNEKSIKKAEEPKNKDSKSKDDKSKDNKNKDDKNKDNKNKDDKNKDDKSKDNKNKDDKNKDNKNKDDKNQNDKNKDKNSKDNKVDLGSFFNGNGNLKLNLYDKNQTDKNKDNKNNKNNDNKNKDDKNKNNKNNDNEDKKNNNKDNKNGSKTTTSKDNNGKKDDNSNKKQGNTPVIITASNKPSSTPDTGSKGNSNNKQKQNEKNTDKDKKKAQEKKEQEKKAQEKKEQEKKAQEKKEQEKKAQEKKEQAKKEQEKKAQENKKQEKKEQEKKESEKDKKKEQQKKDQEKEKQHKNNEHEKQSKTGLPKLKDASKNPMFDWYKI</sequence>
<dbReference type="RefSeq" id="WP_209975453.1">
    <property type="nucleotide sequence ID" value="NZ_JAGGLB010000019.1"/>
</dbReference>
<keyword evidence="2" id="KW-1003">Cell membrane</keyword>